<dbReference type="InterPro" id="IPR049625">
    <property type="entry name" value="Glyco_transf_61_cat"/>
</dbReference>
<accession>A0ABX0TVH2</accession>
<feature type="domain" description="Glycosyltransferase 61 catalytic" evidence="1">
    <location>
        <begin position="130"/>
        <end position="310"/>
    </location>
</feature>
<reference evidence="2 3" key="1">
    <citation type="submission" date="2020-03" db="EMBL/GenBank/DDBJ databases">
        <title>Genomic Encyclopedia of Type Strains, Phase III (KMG-III): the genomes of soil and plant-associated and newly described type strains.</title>
        <authorList>
            <person name="Whitman W."/>
        </authorList>
    </citation>
    <scope>NUCLEOTIDE SEQUENCE [LARGE SCALE GENOMIC DNA]</scope>
    <source>
        <strain evidence="2 3">CECT 8804</strain>
    </source>
</reference>
<dbReference type="RefSeq" id="WP_167075070.1">
    <property type="nucleotide sequence ID" value="NZ_JAAOZC010000011.1"/>
</dbReference>
<evidence type="ECO:0000313" key="2">
    <source>
        <dbReference type="EMBL" id="NIJ09441.1"/>
    </source>
</evidence>
<protein>
    <recommendedName>
        <fullName evidence="1">Glycosyltransferase 61 catalytic domain-containing protein</fullName>
    </recommendedName>
</protein>
<evidence type="ECO:0000259" key="1">
    <source>
        <dbReference type="Pfam" id="PF04577"/>
    </source>
</evidence>
<comment type="caution">
    <text evidence="2">The sequence shown here is derived from an EMBL/GenBank/DDBJ whole genome shotgun (WGS) entry which is preliminary data.</text>
</comment>
<dbReference type="EMBL" id="JAAOZC010000011">
    <property type="protein sequence ID" value="NIJ09441.1"/>
    <property type="molecule type" value="Genomic_DNA"/>
</dbReference>
<sequence>MTSLSLASFDDYLPQLLSGTASSLDLGPERETIQRPPAFVIGTLPLEISYSLYAETHTGPIRLYTLKDGRMTADGIIIHGETVLFSWQFNHPDYHVRDVVHRHLGGALSLPVRRIETRAVMLSGPGYTVYGHWLIDILPRLWVLRAAGFDLKQMNFIVPFDRPDFAVRLLELFGINEAQLIPYDDKREILEVAELILPTNLRRGSRLDPLMRQVRQFFLESAESALNQASPVEDCPRVFISRQNADPSRTLINRSRIEELAQHAGYKIVAPESLSIVEQIQLFQGADSVVGEYGSGLHNALFAGPGTSICAMRGSSIHPGFIQSSIADICDQSIGYVLGPTDIGAIDQSFEISDGALGGALHCMSLLRSDSRG</sequence>
<gene>
    <name evidence="2" type="ORF">FHS31_003073</name>
</gene>
<proteinExistence type="predicted"/>
<organism evidence="2 3">
    <name type="scientific">Sphingomonas vulcanisoli</name>
    <dbReference type="NCBI Taxonomy" id="1658060"/>
    <lineage>
        <taxon>Bacteria</taxon>
        <taxon>Pseudomonadati</taxon>
        <taxon>Pseudomonadota</taxon>
        <taxon>Alphaproteobacteria</taxon>
        <taxon>Sphingomonadales</taxon>
        <taxon>Sphingomonadaceae</taxon>
        <taxon>Sphingomonas</taxon>
    </lineage>
</organism>
<keyword evidence="3" id="KW-1185">Reference proteome</keyword>
<dbReference type="Proteomes" id="UP000727456">
    <property type="component" value="Unassembled WGS sequence"/>
</dbReference>
<evidence type="ECO:0000313" key="3">
    <source>
        <dbReference type="Proteomes" id="UP000727456"/>
    </source>
</evidence>
<dbReference type="Pfam" id="PF04577">
    <property type="entry name" value="Glyco_transf_61"/>
    <property type="match status" value="1"/>
</dbReference>
<name>A0ABX0TVH2_9SPHN</name>